<dbReference type="SUPFAM" id="SSF47240">
    <property type="entry name" value="Ferritin-like"/>
    <property type="match status" value="1"/>
</dbReference>
<feature type="domain" description="Ferritin-like diiron" evidence="3">
    <location>
        <begin position="38"/>
        <end position="184"/>
    </location>
</feature>
<evidence type="ECO:0000313" key="5">
    <source>
        <dbReference type="Proteomes" id="UP000515977"/>
    </source>
</evidence>
<dbReference type="GO" id="GO:0004322">
    <property type="term" value="F:ferroxidase activity"/>
    <property type="evidence" value="ECO:0007669"/>
    <property type="project" value="TreeGrafter"/>
</dbReference>
<dbReference type="GO" id="GO:0006879">
    <property type="term" value="P:intracellular iron ion homeostasis"/>
    <property type="evidence" value="ECO:0007669"/>
    <property type="project" value="UniProtKB-KW"/>
</dbReference>
<dbReference type="PANTHER" id="PTHR30295:SF1">
    <property type="entry name" value="DNA PROTECTION DURING STARVATION PROTEIN"/>
    <property type="match status" value="1"/>
</dbReference>
<dbReference type="AlphaFoldDB" id="A0A7G9QQI3"/>
<gene>
    <name evidence="4" type="ORF">H9L17_10340</name>
</gene>
<name>A0A7G9QQI3_9GAMM</name>
<dbReference type="InterPro" id="IPR009078">
    <property type="entry name" value="Ferritin-like_SF"/>
</dbReference>
<dbReference type="GO" id="GO:0005829">
    <property type="term" value="C:cytosol"/>
    <property type="evidence" value="ECO:0007669"/>
    <property type="project" value="TreeGrafter"/>
</dbReference>
<evidence type="ECO:0000313" key="4">
    <source>
        <dbReference type="EMBL" id="QNN45608.1"/>
    </source>
</evidence>
<organism evidence="4 5">
    <name type="scientific">Thermomonas brevis</name>
    <dbReference type="NCBI Taxonomy" id="215691"/>
    <lineage>
        <taxon>Bacteria</taxon>
        <taxon>Pseudomonadati</taxon>
        <taxon>Pseudomonadota</taxon>
        <taxon>Gammaproteobacteria</taxon>
        <taxon>Lysobacterales</taxon>
        <taxon>Lysobacteraceae</taxon>
        <taxon>Thermomonas</taxon>
    </lineage>
</organism>
<dbReference type="KEGG" id="tbv:H9L17_10340"/>
<proteinExistence type="predicted"/>
<accession>A0A7G9QQI3</accession>
<dbReference type="Pfam" id="PF00210">
    <property type="entry name" value="Ferritin"/>
    <property type="match status" value="1"/>
</dbReference>
<dbReference type="GO" id="GO:0020037">
    <property type="term" value="F:heme binding"/>
    <property type="evidence" value="ECO:0007669"/>
    <property type="project" value="TreeGrafter"/>
</dbReference>
<reference evidence="4 5" key="1">
    <citation type="submission" date="2020-08" db="EMBL/GenBank/DDBJ databases">
        <title>Genome sequence of Thermomonas brevis KACC 16975T.</title>
        <authorList>
            <person name="Hyun D.-W."/>
            <person name="Bae J.-W."/>
        </authorList>
    </citation>
    <scope>NUCLEOTIDE SEQUENCE [LARGE SCALE GENOMIC DNA]</scope>
    <source>
        <strain evidence="4 5">KACC 16975</strain>
    </source>
</reference>
<evidence type="ECO:0000256" key="2">
    <source>
        <dbReference type="ARBA" id="ARBA00023004"/>
    </source>
</evidence>
<dbReference type="GO" id="GO:0008199">
    <property type="term" value="F:ferric iron binding"/>
    <property type="evidence" value="ECO:0007669"/>
    <property type="project" value="InterPro"/>
</dbReference>
<dbReference type="EMBL" id="CP060711">
    <property type="protein sequence ID" value="QNN45608.1"/>
    <property type="molecule type" value="Genomic_DNA"/>
</dbReference>
<protein>
    <submittedName>
        <fullName evidence="4">Ferritin-like domain-containing protein</fullName>
    </submittedName>
</protein>
<evidence type="ECO:0000256" key="1">
    <source>
        <dbReference type="ARBA" id="ARBA00022434"/>
    </source>
</evidence>
<sequence length="184" mass="20507">MTNDKKNKAAAPTMRIDEAAVQAARDNLSDGAVTPGVHPYAEEICKLLNDALATEWVCTLRYRRHHYTAKGLASPAIADEFLTHANEEQAHADRITERIVQLGGAPDLDPDTLSKRSHAEYDASTELQAMIRANLVAERVAIEVYRQMIQLIGDKDPTTSRMLREILAQEEEHADELSDWMAKA</sequence>
<dbReference type="Gene3D" id="1.20.1260.10">
    <property type="match status" value="1"/>
</dbReference>
<dbReference type="PANTHER" id="PTHR30295">
    <property type="entry name" value="BACTERIOFERRITIN"/>
    <property type="match status" value="1"/>
</dbReference>
<dbReference type="PROSITE" id="PS50905">
    <property type="entry name" value="FERRITIN_LIKE"/>
    <property type="match status" value="1"/>
</dbReference>
<keyword evidence="1" id="KW-0409">Iron storage</keyword>
<keyword evidence="5" id="KW-1185">Reference proteome</keyword>
<dbReference type="InterPro" id="IPR009040">
    <property type="entry name" value="Ferritin-like_diiron"/>
</dbReference>
<evidence type="ECO:0000259" key="3">
    <source>
        <dbReference type="PROSITE" id="PS50905"/>
    </source>
</evidence>
<dbReference type="Proteomes" id="UP000515977">
    <property type="component" value="Chromosome"/>
</dbReference>
<keyword evidence="2" id="KW-0408">Iron</keyword>
<dbReference type="InterPro" id="IPR008331">
    <property type="entry name" value="Ferritin_DPS_dom"/>
</dbReference>
<dbReference type="InterPro" id="IPR012347">
    <property type="entry name" value="Ferritin-like"/>
</dbReference>